<name>A0A9P3C788_9PEZI</name>
<protein>
    <recommendedName>
        <fullName evidence="2">Altered inheritance of mitochondria protein 6</fullName>
    </recommendedName>
</protein>
<evidence type="ECO:0000256" key="2">
    <source>
        <dbReference type="ARBA" id="ARBA00014286"/>
    </source>
</evidence>
<dbReference type="RefSeq" id="XP_044653331.1">
    <property type="nucleotide sequence ID" value="XM_044797396.1"/>
</dbReference>
<dbReference type="GO" id="GO:0008081">
    <property type="term" value="F:phosphoric diester hydrolase activity"/>
    <property type="evidence" value="ECO:0007669"/>
    <property type="project" value="InterPro"/>
</dbReference>
<dbReference type="GeneID" id="68287818"/>
<comment type="similarity">
    <text evidence="1">Belongs to the AIM6 family.</text>
</comment>
<evidence type="ECO:0000313" key="4">
    <source>
        <dbReference type="Proteomes" id="UP000825890"/>
    </source>
</evidence>
<dbReference type="PANTHER" id="PTHR31571">
    <property type="entry name" value="ALTERED INHERITANCE OF MITOCHONDRIA PROTEIN 6"/>
    <property type="match status" value="1"/>
</dbReference>
<dbReference type="PANTHER" id="PTHR31571:SF1">
    <property type="entry name" value="ALTERED INHERITANCE OF MITOCHONDRIA PROTEIN 6"/>
    <property type="match status" value="1"/>
</dbReference>
<organism evidence="3 4">
    <name type="scientific">Cercospora kikuchii</name>
    <dbReference type="NCBI Taxonomy" id="84275"/>
    <lineage>
        <taxon>Eukaryota</taxon>
        <taxon>Fungi</taxon>
        <taxon>Dikarya</taxon>
        <taxon>Ascomycota</taxon>
        <taxon>Pezizomycotina</taxon>
        <taxon>Dothideomycetes</taxon>
        <taxon>Dothideomycetidae</taxon>
        <taxon>Mycosphaerellales</taxon>
        <taxon>Mycosphaerellaceae</taxon>
        <taxon>Cercospora</taxon>
    </lineage>
</organism>
<dbReference type="EMBL" id="BOLY01000001">
    <property type="protein sequence ID" value="GIZ38844.1"/>
    <property type="molecule type" value="Genomic_DNA"/>
</dbReference>
<dbReference type="Proteomes" id="UP000825890">
    <property type="component" value="Unassembled WGS sequence"/>
</dbReference>
<reference evidence="3 4" key="1">
    <citation type="submission" date="2021-01" db="EMBL/GenBank/DDBJ databases">
        <title>Cercospora kikuchii MAFF 305040 whole genome shotgun sequence.</title>
        <authorList>
            <person name="Kashiwa T."/>
            <person name="Suzuki T."/>
        </authorList>
    </citation>
    <scope>NUCLEOTIDE SEQUENCE [LARGE SCALE GENOMIC DNA]</scope>
    <source>
        <strain evidence="3 4">MAFF 305040</strain>
    </source>
</reference>
<accession>A0A9P3C788</accession>
<sequence>MSLPSLIDPSGIIHLVLVTRGHNSVARAIYAQRMNACEPGSDTYSINQPTQKTIPIPCHSHNDYWRDKPLVDAIHAGCTSVEAEIWLDDSNEALQVGHSHRELSQNRTLRNMYIDPLLNLLDRQNPANENTTSGIFPMAPNQTLTLLLDFKTEPSALLARVIDEIDSLREQGFLSHCQNDRFIEGAVTVVATGDIPLSLFSQNSAQNRTIFTDVPLDKLDDLDTSSDNATNPTIGPCGSHGGYYASTSFHSSIGSITRGSLSSAQLQLIRDQIASAQRAGLKARYWDTPSWPTSLRNYVWQTLVDEGVDVLNVDDLCSAAFLDWEAVPHKLIDG</sequence>
<evidence type="ECO:0000256" key="1">
    <source>
        <dbReference type="ARBA" id="ARBA00008858"/>
    </source>
</evidence>
<dbReference type="GO" id="GO:0006629">
    <property type="term" value="P:lipid metabolic process"/>
    <property type="evidence" value="ECO:0007669"/>
    <property type="project" value="InterPro"/>
</dbReference>
<comment type="caution">
    <text evidence="3">The sequence shown here is derived from an EMBL/GenBank/DDBJ whole genome shotgun (WGS) entry which is preliminary data.</text>
</comment>
<dbReference type="InterPro" id="IPR051236">
    <property type="entry name" value="HAT_RTT109-like"/>
</dbReference>
<keyword evidence="4" id="KW-1185">Reference proteome</keyword>
<dbReference type="OrthoDB" id="4153866at2759"/>
<gene>
    <name evidence="3" type="ORF">CKM354_000224300</name>
</gene>
<dbReference type="AlphaFoldDB" id="A0A9P3C788"/>
<proteinExistence type="inferred from homology"/>
<dbReference type="InterPro" id="IPR017946">
    <property type="entry name" value="PLC-like_Pdiesterase_TIM-brl"/>
</dbReference>
<dbReference type="SUPFAM" id="SSF51695">
    <property type="entry name" value="PLC-like phosphodiesterases"/>
    <property type="match status" value="1"/>
</dbReference>
<evidence type="ECO:0000313" key="3">
    <source>
        <dbReference type="EMBL" id="GIZ38844.1"/>
    </source>
</evidence>